<name>A0AAE4C797_9MICC</name>
<reference evidence="1" key="1">
    <citation type="submission" date="2023-07" db="EMBL/GenBank/DDBJ databases">
        <title>Sequencing the genomes of 1000 actinobacteria strains.</title>
        <authorList>
            <person name="Klenk H.-P."/>
        </authorList>
    </citation>
    <scope>NUCLEOTIDE SEQUENCE</scope>
    <source>
        <strain evidence="1">DSM 13988</strain>
    </source>
</reference>
<dbReference type="RefSeq" id="WP_309851169.1">
    <property type="nucleotide sequence ID" value="NZ_JAVDUI010000001.1"/>
</dbReference>
<evidence type="ECO:0000313" key="2">
    <source>
        <dbReference type="Proteomes" id="UP001247307"/>
    </source>
</evidence>
<evidence type="ECO:0000313" key="1">
    <source>
        <dbReference type="EMBL" id="MDR6892329.1"/>
    </source>
</evidence>
<proteinExistence type="predicted"/>
<organism evidence="1 2">
    <name type="scientific">Falsarthrobacter nasiphocae</name>
    <dbReference type="NCBI Taxonomy" id="189863"/>
    <lineage>
        <taxon>Bacteria</taxon>
        <taxon>Bacillati</taxon>
        <taxon>Actinomycetota</taxon>
        <taxon>Actinomycetes</taxon>
        <taxon>Micrococcales</taxon>
        <taxon>Micrococcaceae</taxon>
        <taxon>Falsarthrobacter</taxon>
    </lineage>
</organism>
<keyword evidence="2" id="KW-1185">Reference proteome</keyword>
<dbReference type="EMBL" id="JAVDUI010000001">
    <property type="protein sequence ID" value="MDR6892329.1"/>
    <property type="molecule type" value="Genomic_DNA"/>
</dbReference>
<comment type="caution">
    <text evidence="1">The sequence shown here is derived from an EMBL/GenBank/DDBJ whole genome shotgun (WGS) entry which is preliminary data.</text>
</comment>
<sequence length="178" mass="19952">MLVKNSSPANFPSRAGKIAALIRAENARRPVRATFLHEDCDEVEPAHERVAKTIEESSLAKSHHIHAVTPAWEMESWVFLWPEAVTAYRPSWKLSNSYRSRSTGMIANAKETLTRDLDSNSPGRGTPKYRESDLPGIMEKVRTEGLIDQRRAQSRSFDAFRDAAACPTCDLRTLAESP</sequence>
<protein>
    <submittedName>
        <fullName evidence="1">Uncharacterized protein</fullName>
    </submittedName>
</protein>
<dbReference type="AlphaFoldDB" id="A0AAE4C797"/>
<dbReference type="Proteomes" id="UP001247307">
    <property type="component" value="Unassembled WGS sequence"/>
</dbReference>
<gene>
    <name evidence="1" type="ORF">J2S35_001269</name>
</gene>
<accession>A0AAE4C797</accession>